<keyword evidence="9" id="KW-1015">Disulfide bond</keyword>
<keyword evidence="16" id="KW-1185">Reference proteome</keyword>
<evidence type="ECO:0000256" key="9">
    <source>
        <dbReference type="ARBA" id="ARBA00023157"/>
    </source>
</evidence>
<keyword evidence="4 12" id="KW-0645">Protease</keyword>
<dbReference type="SUPFAM" id="SSF50494">
    <property type="entry name" value="Trypsin-like serine proteases"/>
    <property type="match status" value="1"/>
</dbReference>
<organism evidence="15 16">
    <name type="scientific">Drosophila gunungcola</name>
    <name type="common">fruit fly</name>
    <dbReference type="NCBI Taxonomy" id="103775"/>
    <lineage>
        <taxon>Eukaryota</taxon>
        <taxon>Metazoa</taxon>
        <taxon>Ecdysozoa</taxon>
        <taxon>Arthropoda</taxon>
        <taxon>Hexapoda</taxon>
        <taxon>Insecta</taxon>
        <taxon>Pterygota</taxon>
        <taxon>Neoptera</taxon>
        <taxon>Endopterygota</taxon>
        <taxon>Diptera</taxon>
        <taxon>Brachycera</taxon>
        <taxon>Muscomorpha</taxon>
        <taxon>Ephydroidea</taxon>
        <taxon>Drosophilidae</taxon>
        <taxon>Drosophila</taxon>
        <taxon>Sophophora</taxon>
    </lineage>
</organism>
<dbReference type="Proteomes" id="UP001059596">
    <property type="component" value="Unassembled WGS sequence"/>
</dbReference>
<proteinExistence type="inferred from homology"/>
<protein>
    <recommendedName>
        <fullName evidence="11">trypsin</fullName>
        <ecNumber evidence="11">3.4.21.4</ecNumber>
    </recommendedName>
</protein>
<evidence type="ECO:0000256" key="13">
    <source>
        <dbReference type="SAM" id="SignalP"/>
    </source>
</evidence>
<dbReference type="InterPro" id="IPR050430">
    <property type="entry name" value="Peptidase_S1"/>
</dbReference>
<feature type="chain" id="PRO_5040233049" description="trypsin" evidence="13">
    <location>
        <begin position="20"/>
        <end position="279"/>
    </location>
</feature>
<feature type="signal peptide" evidence="13">
    <location>
        <begin position="1"/>
        <end position="19"/>
    </location>
</feature>
<dbReference type="PANTHER" id="PTHR24276">
    <property type="entry name" value="POLYSERASE-RELATED"/>
    <property type="match status" value="1"/>
</dbReference>
<keyword evidence="3" id="KW-0964">Secreted</keyword>
<comment type="similarity">
    <text evidence="2">Belongs to the peptidase S1 family.</text>
</comment>
<dbReference type="InterPro" id="IPR033116">
    <property type="entry name" value="TRYPSIN_SER"/>
</dbReference>
<dbReference type="FunFam" id="2.40.10.10:FF:000043">
    <property type="entry name" value="serine proteases 1/2"/>
    <property type="match status" value="1"/>
</dbReference>
<dbReference type="CDD" id="cd00190">
    <property type="entry name" value="Tryp_SPc"/>
    <property type="match status" value="1"/>
</dbReference>
<dbReference type="FunFam" id="2.40.10.10:FF:000025">
    <property type="entry name" value="serine proteases 1/2"/>
    <property type="match status" value="1"/>
</dbReference>
<dbReference type="PRINTS" id="PR00722">
    <property type="entry name" value="CHYMOTRYPSIN"/>
</dbReference>
<dbReference type="InterPro" id="IPR018114">
    <property type="entry name" value="TRYPSIN_HIS"/>
</dbReference>
<evidence type="ECO:0000256" key="7">
    <source>
        <dbReference type="ARBA" id="ARBA00022825"/>
    </source>
</evidence>
<dbReference type="Pfam" id="PF00089">
    <property type="entry name" value="Trypsin"/>
    <property type="match status" value="1"/>
</dbReference>
<gene>
    <name evidence="15" type="ORF">M5D96_003714</name>
</gene>
<evidence type="ECO:0000256" key="6">
    <source>
        <dbReference type="ARBA" id="ARBA00022801"/>
    </source>
</evidence>
<evidence type="ECO:0000313" key="15">
    <source>
        <dbReference type="EMBL" id="KAI8042401.1"/>
    </source>
</evidence>
<evidence type="ECO:0000256" key="11">
    <source>
        <dbReference type="ARBA" id="ARBA00038868"/>
    </source>
</evidence>
<dbReference type="InterPro" id="IPR009003">
    <property type="entry name" value="Peptidase_S1_PA"/>
</dbReference>
<dbReference type="PROSITE" id="PS00135">
    <property type="entry name" value="TRYPSIN_SER"/>
    <property type="match status" value="1"/>
</dbReference>
<dbReference type="Gene3D" id="2.40.10.10">
    <property type="entry name" value="Trypsin-like serine proteases"/>
    <property type="match status" value="2"/>
</dbReference>
<comment type="subcellular location">
    <subcellularLocation>
        <location evidence="1">Secreted</location>
        <location evidence="1">Extracellular space</location>
    </subcellularLocation>
</comment>
<dbReference type="EMBL" id="JAMKOV010000002">
    <property type="protein sequence ID" value="KAI8042401.1"/>
    <property type="molecule type" value="Genomic_DNA"/>
</dbReference>
<sequence length="279" mass="29514">MKLFLTVLAVAVACASASALPQKVQPVPLKDAVVGPGGAASIEGRITNGYGASEGKVPYIVGLGFSSGGGGWWCGGSIIGHNWVVTAAHCTHGADSVTIYYGALWRLQPQYTHTVGSGSFRQHSHYNTNNLNNDISLINTPHVDFWHLVNKVELPNGNERYNNFACWWALASGWGKPCDNCGVSDYLNCVDSQIIDRSECAGVYGTDVITDHVICTSTPGGRSTCSGDSGGPLVLHDGNKLVGVTSFVAASGCTSGLPDGFTRVTSYLDWIRDHTGISY</sequence>
<dbReference type="GO" id="GO:0005576">
    <property type="term" value="C:extracellular region"/>
    <property type="evidence" value="ECO:0007669"/>
    <property type="project" value="UniProtKB-SubCell"/>
</dbReference>
<name>A0A9P9YSQ8_9MUSC</name>
<dbReference type="AlphaFoldDB" id="A0A9P9YSQ8"/>
<evidence type="ECO:0000256" key="3">
    <source>
        <dbReference type="ARBA" id="ARBA00022525"/>
    </source>
</evidence>
<keyword evidence="7 12" id="KW-0720">Serine protease</keyword>
<dbReference type="PROSITE" id="PS50240">
    <property type="entry name" value="TRYPSIN_DOM"/>
    <property type="match status" value="1"/>
</dbReference>
<evidence type="ECO:0000256" key="1">
    <source>
        <dbReference type="ARBA" id="ARBA00004239"/>
    </source>
</evidence>
<dbReference type="InterPro" id="IPR001314">
    <property type="entry name" value="Peptidase_S1A"/>
</dbReference>
<dbReference type="PROSITE" id="PS00134">
    <property type="entry name" value="TRYPSIN_HIS"/>
    <property type="match status" value="1"/>
</dbReference>
<dbReference type="EC" id="3.4.21.4" evidence="11"/>
<keyword evidence="6 12" id="KW-0378">Hydrolase</keyword>
<evidence type="ECO:0000256" key="4">
    <source>
        <dbReference type="ARBA" id="ARBA00022670"/>
    </source>
</evidence>
<dbReference type="InterPro" id="IPR043504">
    <property type="entry name" value="Peptidase_S1_PA_chymotrypsin"/>
</dbReference>
<dbReference type="SMART" id="SM00020">
    <property type="entry name" value="Tryp_SPc"/>
    <property type="match status" value="1"/>
</dbReference>
<comment type="caution">
    <text evidence="15">The sequence shown here is derived from an EMBL/GenBank/DDBJ whole genome shotgun (WGS) entry which is preliminary data.</text>
</comment>
<dbReference type="PANTHER" id="PTHR24276:SF91">
    <property type="entry name" value="AT26814P-RELATED"/>
    <property type="match status" value="1"/>
</dbReference>
<accession>A0A9P9YSQ8</accession>
<keyword evidence="8" id="KW-0865">Zymogen</keyword>
<evidence type="ECO:0000256" key="5">
    <source>
        <dbReference type="ARBA" id="ARBA00022729"/>
    </source>
</evidence>
<reference evidence="15" key="1">
    <citation type="journal article" date="2023" name="Genome Biol. Evol.">
        <title>Long-read-based Genome Assembly of Drosophila gunungcola Reveals Fewer Chemosensory Genes in Flower-breeding Species.</title>
        <authorList>
            <person name="Negi A."/>
            <person name="Liao B.Y."/>
            <person name="Yeh S.D."/>
        </authorList>
    </citation>
    <scope>NUCLEOTIDE SEQUENCE</scope>
    <source>
        <strain evidence="15">Sukarami</strain>
    </source>
</reference>
<keyword evidence="5 13" id="KW-0732">Signal</keyword>
<evidence type="ECO:0000256" key="10">
    <source>
        <dbReference type="ARBA" id="ARBA00036320"/>
    </source>
</evidence>
<evidence type="ECO:0000259" key="14">
    <source>
        <dbReference type="PROSITE" id="PS50240"/>
    </source>
</evidence>
<dbReference type="GO" id="GO:0004252">
    <property type="term" value="F:serine-type endopeptidase activity"/>
    <property type="evidence" value="ECO:0007669"/>
    <property type="project" value="UniProtKB-EC"/>
</dbReference>
<feature type="domain" description="Peptidase S1" evidence="14">
    <location>
        <begin position="46"/>
        <end position="276"/>
    </location>
</feature>
<evidence type="ECO:0000256" key="12">
    <source>
        <dbReference type="RuleBase" id="RU363034"/>
    </source>
</evidence>
<evidence type="ECO:0000256" key="8">
    <source>
        <dbReference type="ARBA" id="ARBA00023145"/>
    </source>
</evidence>
<dbReference type="InterPro" id="IPR001254">
    <property type="entry name" value="Trypsin_dom"/>
</dbReference>
<comment type="catalytic activity">
    <reaction evidence="10">
        <text>Preferential cleavage: Arg-|-Xaa, Lys-|-Xaa.</text>
        <dbReference type="EC" id="3.4.21.4"/>
    </reaction>
</comment>
<dbReference type="GO" id="GO:0006508">
    <property type="term" value="P:proteolysis"/>
    <property type="evidence" value="ECO:0007669"/>
    <property type="project" value="UniProtKB-KW"/>
</dbReference>
<evidence type="ECO:0000256" key="2">
    <source>
        <dbReference type="ARBA" id="ARBA00007664"/>
    </source>
</evidence>
<evidence type="ECO:0000313" key="16">
    <source>
        <dbReference type="Proteomes" id="UP001059596"/>
    </source>
</evidence>